<sequence length="623" mass="69521">MVHRVINTEQALLIPVTKASQPITDLHEDFYPLPMPCGLPPRRLNEEESIRVKTLGRLQFFLTTAPTFWIENPLSTTFLNSFTLPNGENVSCVLWQGLYHISGTDIVRALAFRFEAFGRPVRAVKKWEEGVFSDLRNLKPGPDATLEEPKSKLLEYLFRNGCIRTQKKQKVFYWFSVPHDRLFLDALERDLKREKAGLTPTTVVSGEPALSFRYDPTRSLYDQFAGQNPGLGSSAADTTAQVTTIPLDICAPASHTRIGASRSESDRPRSMSRPATSLAPADSTSERLHDPRVFRGSLVPGTPDYKRRRVGKRKTADLATQIAHPCSLNRDRHVPPDPYDARAHRPWTSSPQLYPKGLNEHGESAIHRASSTIDGSQASSSAPRRILSSVMTSRTYRCPHTDCDRSFKRLEHLKRHARTHTHEKPFECAVCLRTFSRQDNLLQHCKTHERMNQSETHNPPSAKGVPVDAQPRRKRSRSTYLEGQADPMSRGTNSVAYVYNLKHTSNLDPTNNLIRSLTTPPQWLDMMRGYNSSVFGGNVPSFSTPPLSIDPLYRSDTVSHPYDTAGSSVPSPHIAIMGPANLPSGSGDTTEVIPTSSLPLEPASYFLDPSLLSTIPYDTPSAH</sequence>
<keyword evidence="2" id="KW-0479">Metal-binding</keyword>
<keyword evidence="7" id="KW-0539">Nucleus</keyword>
<keyword evidence="6" id="KW-0804">Transcription</keyword>
<evidence type="ECO:0000256" key="2">
    <source>
        <dbReference type="ARBA" id="ARBA00022723"/>
    </source>
</evidence>
<dbReference type="GO" id="GO:0008270">
    <property type="term" value="F:zinc ion binding"/>
    <property type="evidence" value="ECO:0007669"/>
    <property type="project" value="UniProtKB-KW"/>
</dbReference>
<dbReference type="Gene3D" id="3.30.160.60">
    <property type="entry name" value="Classic Zinc Finger"/>
    <property type="match status" value="2"/>
</dbReference>
<dbReference type="GO" id="GO:0003700">
    <property type="term" value="F:DNA-binding transcription factor activity"/>
    <property type="evidence" value="ECO:0007669"/>
    <property type="project" value="InterPro"/>
</dbReference>
<dbReference type="AlphaFoldDB" id="D1MBK6"/>
<evidence type="ECO:0000256" key="7">
    <source>
        <dbReference type="ARBA" id="ARBA00023242"/>
    </source>
</evidence>
<comment type="similarity">
    <text evidence="8">Belongs to the STE12 transcription factor family.</text>
</comment>
<evidence type="ECO:0000256" key="9">
    <source>
        <dbReference type="PROSITE-ProRule" id="PRU00042"/>
    </source>
</evidence>
<dbReference type="GO" id="GO:1990526">
    <property type="term" value="C:Ste12p-Dig1p-Dig2p complex"/>
    <property type="evidence" value="ECO:0007669"/>
    <property type="project" value="TreeGrafter"/>
</dbReference>
<keyword evidence="3 9" id="KW-0863">Zinc-finger</keyword>
<feature type="region of interest" description="Disordered" evidence="10">
    <location>
        <begin position="449"/>
        <end position="487"/>
    </location>
</feature>
<dbReference type="EMBL" id="GU129940">
    <property type="protein sequence ID" value="ACZ51492.1"/>
    <property type="molecule type" value="Genomic_DNA"/>
</dbReference>
<feature type="domain" description="C2H2-type" evidence="11">
    <location>
        <begin position="396"/>
        <end position="425"/>
    </location>
</feature>
<evidence type="ECO:0000256" key="4">
    <source>
        <dbReference type="ARBA" id="ARBA00022833"/>
    </source>
</evidence>
<dbReference type="PROSITE" id="PS00028">
    <property type="entry name" value="ZINC_FINGER_C2H2_1"/>
    <property type="match status" value="2"/>
</dbReference>
<dbReference type="VEuPathDB" id="FungiDB:I317_04337"/>
<evidence type="ECO:0000256" key="1">
    <source>
        <dbReference type="ARBA" id="ARBA00004123"/>
    </source>
</evidence>
<dbReference type="GO" id="GO:1990527">
    <property type="term" value="C:Tec1p-Ste12p-Dig1p complex"/>
    <property type="evidence" value="ECO:0007669"/>
    <property type="project" value="TreeGrafter"/>
</dbReference>
<evidence type="ECO:0000256" key="10">
    <source>
        <dbReference type="SAM" id="MobiDB-lite"/>
    </source>
</evidence>
<dbReference type="GO" id="GO:0005634">
    <property type="term" value="C:nucleus"/>
    <property type="evidence" value="ECO:0007669"/>
    <property type="project" value="UniProtKB-SubCell"/>
</dbReference>
<keyword evidence="4" id="KW-0862">Zinc</keyword>
<feature type="domain" description="C2H2-type" evidence="11">
    <location>
        <begin position="426"/>
        <end position="453"/>
    </location>
</feature>
<reference evidence="12" key="1">
    <citation type="submission" date="2009-10" db="EMBL/GenBank/DDBJ databases">
        <title>The Mating Type Locus (MAT) and Sexual Reproduction of Cryptococcus heveanensis: Insights into the Evolution of Sex and Sex-Determining Chromosomal Regions in Fungi.</title>
        <authorList>
            <person name="Metin B."/>
            <person name="Findley K."/>
            <person name="Heitman J."/>
        </authorList>
    </citation>
    <scope>NUCLEOTIDE SEQUENCE</scope>
    <source>
        <strain evidence="12">BCC8398</strain>
    </source>
</reference>
<dbReference type="SMART" id="SM00424">
    <property type="entry name" value="STE"/>
    <property type="match status" value="1"/>
</dbReference>
<evidence type="ECO:0000256" key="6">
    <source>
        <dbReference type="ARBA" id="ARBA00023163"/>
    </source>
</evidence>
<name>D1MBK6_9TREE</name>
<feature type="region of interest" description="Disordered" evidence="10">
    <location>
        <begin position="256"/>
        <end position="337"/>
    </location>
</feature>
<dbReference type="PROSITE" id="PS50157">
    <property type="entry name" value="ZINC_FINGER_C2H2_2"/>
    <property type="match status" value="2"/>
</dbReference>
<dbReference type="InterPro" id="IPR036236">
    <property type="entry name" value="Znf_C2H2_sf"/>
</dbReference>
<dbReference type="InterPro" id="IPR003120">
    <property type="entry name" value="Ste12"/>
</dbReference>
<accession>D1MBK6</accession>
<dbReference type="InterPro" id="IPR013087">
    <property type="entry name" value="Znf_C2H2_type"/>
</dbReference>
<feature type="compositionally biased region" description="Basic and acidic residues" evidence="10">
    <location>
        <begin position="284"/>
        <end position="293"/>
    </location>
</feature>
<dbReference type="SMART" id="SM00355">
    <property type="entry name" value="ZnF_C2H2"/>
    <property type="match status" value="2"/>
</dbReference>
<evidence type="ECO:0000256" key="8">
    <source>
        <dbReference type="ARBA" id="ARBA00024345"/>
    </source>
</evidence>
<dbReference type="SUPFAM" id="SSF57667">
    <property type="entry name" value="beta-beta-alpha zinc fingers"/>
    <property type="match status" value="1"/>
</dbReference>
<dbReference type="FunFam" id="3.30.160.60:FF:000446">
    <property type="entry name" value="Zinc finger protein"/>
    <property type="match status" value="1"/>
</dbReference>
<protein>
    <submittedName>
        <fullName evidence="12">Ste12</fullName>
    </submittedName>
</protein>
<dbReference type="Pfam" id="PF00096">
    <property type="entry name" value="zf-C2H2"/>
    <property type="match status" value="1"/>
</dbReference>
<evidence type="ECO:0000256" key="5">
    <source>
        <dbReference type="ARBA" id="ARBA00023015"/>
    </source>
</evidence>
<dbReference type="Pfam" id="PF02200">
    <property type="entry name" value="STE"/>
    <property type="match status" value="1"/>
</dbReference>
<gene>
    <name evidence="12" type="primary">STE12</name>
</gene>
<organism evidence="12">
    <name type="scientific">Kwoniella heveanensis</name>
    <dbReference type="NCBI Taxonomy" id="89924"/>
    <lineage>
        <taxon>Eukaryota</taxon>
        <taxon>Fungi</taxon>
        <taxon>Dikarya</taxon>
        <taxon>Basidiomycota</taxon>
        <taxon>Agaricomycotina</taxon>
        <taxon>Tremellomycetes</taxon>
        <taxon>Tremellales</taxon>
        <taxon>Cryptococcaceae</taxon>
        <taxon>Kwoniella</taxon>
    </lineage>
</organism>
<comment type="subcellular location">
    <subcellularLocation>
        <location evidence="1">Nucleus</location>
    </subcellularLocation>
</comment>
<evidence type="ECO:0000256" key="3">
    <source>
        <dbReference type="ARBA" id="ARBA00022771"/>
    </source>
</evidence>
<dbReference type="InterPro" id="IPR052127">
    <property type="entry name" value="STE12_transcription_factor"/>
</dbReference>
<dbReference type="PANTHER" id="PTHR47427:SF1">
    <property type="entry name" value="PROTEIN STE12"/>
    <property type="match status" value="1"/>
</dbReference>
<evidence type="ECO:0000259" key="11">
    <source>
        <dbReference type="PROSITE" id="PS50157"/>
    </source>
</evidence>
<evidence type="ECO:0000313" key="12">
    <source>
        <dbReference type="EMBL" id="ACZ51492.1"/>
    </source>
</evidence>
<dbReference type="PANTHER" id="PTHR47427">
    <property type="entry name" value="PROTEIN STE12"/>
    <property type="match status" value="1"/>
</dbReference>
<keyword evidence="5" id="KW-0805">Transcription regulation</keyword>
<proteinExistence type="inferred from homology"/>